<sequence>DWSDDRHSLNSWTGWPNGMFNAEGPVNVAQIIFGYVHTAGLNAEFRFLDDILMWLGLGLGEQFAAPKPAACTEDKRSHTVELEPGEVERLHNFRISPVESPVLSWKLI</sequence>
<reference evidence="1" key="1">
    <citation type="submission" date="2016-05" db="EMBL/GenBank/DDBJ databases">
        <authorList>
            <person name="Lavstsen T."/>
            <person name="Jespersen J.S."/>
        </authorList>
    </citation>
    <scope>NUCLEOTIDE SEQUENCE</scope>
    <source>
        <tissue evidence="1">Brain</tissue>
    </source>
</reference>
<feature type="non-terminal residue" evidence="1">
    <location>
        <position position="1"/>
    </location>
</feature>
<gene>
    <name evidence="1" type="primary">Nfu_g_1_002196</name>
</gene>
<name>A0A1A8HNQ2_NOTKU</name>
<evidence type="ECO:0000313" key="1">
    <source>
        <dbReference type="EMBL" id="SBQ86005.1"/>
    </source>
</evidence>
<accession>A0A1A8HNQ2</accession>
<reference evidence="1" key="2">
    <citation type="submission" date="2016-06" db="EMBL/GenBank/DDBJ databases">
        <title>The genome of a short-lived fish provides insights into sex chromosome evolution and the genetic control of aging.</title>
        <authorList>
            <person name="Reichwald K."/>
            <person name="Felder M."/>
            <person name="Petzold A."/>
            <person name="Koch P."/>
            <person name="Groth M."/>
            <person name="Platzer M."/>
        </authorList>
    </citation>
    <scope>NUCLEOTIDE SEQUENCE</scope>
    <source>
        <tissue evidence="1">Brain</tissue>
    </source>
</reference>
<organism evidence="1">
    <name type="scientific">Nothobranchius kuhntae</name>
    <name type="common">Beira killifish</name>
    <dbReference type="NCBI Taxonomy" id="321403"/>
    <lineage>
        <taxon>Eukaryota</taxon>
        <taxon>Metazoa</taxon>
        <taxon>Chordata</taxon>
        <taxon>Craniata</taxon>
        <taxon>Vertebrata</taxon>
        <taxon>Euteleostomi</taxon>
        <taxon>Actinopterygii</taxon>
        <taxon>Neopterygii</taxon>
        <taxon>Teleostei</taxon>
        <taxon>Neoteleostei</taxon>
        <taxon>Acanthomorphata</taxon>
        <taxon>Ovalentaria</taxon>
        <taxon>Atherinomorphae</taxon>
        <taxon>Cyprinodontiformes</taxon>
        <taxon>Nothobranchiidae</taxon>
        <taxon>Nothobranchius</taxon>
    </lineage>
</organism>
<feature type="non-terminal residue" evidence="1">
    <location>
        <position position="108"/>
    </location>
</feature>
<dbReference type="AlphaFoldDB" id="A0A1A8HNQ2"/>
<dbReference type="EMBL" id="HAED01000160">
    <property type="protein sequence ID" value="SBQ86005.1"/>
    <property type="molecule type" value="Transcribed_RNA"/>
</dbReference>
<proteinExistence type="predicted"/>
<protein>
    <submittedName>
        <fullName evidence="1">Uncharacterized protein</fullName>
    </submittedName>
</protein>